<dbReference type="Pfam" id="PF18758">
    <property type="entry name" value="KDZ"/>
    <property type="match status" value="1"/>
</dbReference>
<dbReference type="InterPro" id="IPR040521">
    <property type="entry name" value="KDZ"/>
</dbReference>
<evidence type="ECO:0000313" key="3">
    <source>
        <dbReference type="Proteomes" id="UP001175226"/>
    </source>
</evidence>
<reference evidence="2" key="1">
    <citation type="submission" date="2023-06" db="EMBL/GenBank/DDBJ databases">
        <authorList>
            <consortium name="Lawrence Berkeley National Laboratory"/>
            <person name="Ahrendt S."/>
            <person name="Sahu N."/>
            <person name="Indic B."/>
            <person name="Wong-Bajracharya J."/>
            <person name="Merenyi Z."/>
            <person name="Ke H.-M."/>
            <person name="Monk M."/>
            <person name="Kocsube S."/>
            <person name="Drula E."/>
            <person name="Lipzen A."/>
            <person name="Balint B."/>
            <person name="Henrissat B."/>
            <person name="Andreopoulos B."/>
            <person name="Martin F.M."/>
            <person name="Harder C.B."/>
            <person name="Rigling D."/>
            <person name="Ford K.L."/>
            <person name="Foster G.D."/>
            <person name="Pangilinan J."/>
            <person name="Papanicolaou A."/>
            <person name="Barry K."/>
            <person name="LaButti K."/>
            <person name="Viragh M."/>
            <person name="Koriabine M."/>
            <person name="Yan M."/>
            <person name="Riley R."/>
            <person name="Champramary S."/>
            <person name="Plett K.L."/>
            <person name="Tsai I.J."/>
            <person name="Slot J."/>
            <person name="Sipos G."/>
            <person name="Plett J."/>
            <person name="Nagy L.G."/>
            <person name="Grigoriev I.V."/>
        </authorList>
    </citation>
    <scope>NUCLEOTIDE SEQUENCE</scope>
    <source>
        <strain evidence="2">FPL87.14</strain>
    </source>
</reference>
<keyword evidence="3" id="KW-1185">Reference proteome</keyword>
<evidence type="ECO:0000259" key="1">
    <source>
        <dbReference type="Pfam" id="PF18803"/>
    </source>
</evidence>
<feature type="domain" description="CxC2-like cysteine cluster KDZ transposase-associated" evidence="1">
    <location>
        <begin position="74"/>
        <end position="133"/>
    </location>
</feature>
<protein>
    <recommendedName>
        <fullName evidence="1">CxC2-like cysteine cluster KDZ transposase-associated domain-containing protein</fullName>
    </recommendedName>
</protein>
<dbReference type="InterPro" id="IPR041457">
    <property type="entry name" value="CxC2_KDZ-assoc"/>
</dbReference>
<comment type="caution">
    <text evidence="2">The sequence shown here is derived from an EMBL/GenBank/DDBJ whole genome shotgun (WGS) entry which is preliminary data.</text>
</comment>
<dbReference type="Proteomes" id="UP001175226">
    <property type="component" value="Unassembled WGS sequence"/>
</dbReference>
<name>A0AA39MX72_9AGAR</name>
<gene>
    <name evidence="2" type="ORF">EV421DRAFT_1900069</name>
</gene>
<proteinExistence type="predicted"/>
<dbReference type="EMBL" id="JAUEPT010000008">
    <property type="protein sequence ID" value="KAK0449374.1"/>
    <property type="molecule type" value="Genomic_DNA"/>
</dbReference>
<accession>A0AA39MX72</accession>
<evidence type="ECO:0000313" key="2">
    <source>
        <dbReference type="EMBL" id="KAK0449374.1"/>
    </source>
</evidence>
<dbReference type="AlphaFoldDB" id="A0AA39MX72"/>
<organism evidence="2 3">
    <name type="scientific">Armillaria borealis</name>
    <dbReference type="NCBI Taxonomy" id="47425"/>
    <lineage>
        <taxon>Eukaryota</taxon>
        <taxon>Fungi</taxon>
        <taxon>Dikarya</taxon>
        <taxon>Basidiomycota</taxon>
        <taxon>Agaricomycotina</taxon>
        <taxon>Agaricomycetes</taxon>
        <taxon>Agaricomycetidae</taxon>
        <taxon>Agaricales</taxon>
        <taxon>Marasmiineae</taxon>
        <taxon>Physalacriaceae</taxon>
        <taxon>Armillaria</taxon>
    </lineage>
</organism>
<dbReference type="Pfam" id="PF18803">
    <property type="entry name" value="CxC2"/>
    <property type="match status" value="1"/>
</dbReference>
<sequence length="880" mass="101107">MMKISDTLAKAAEVDSFSYTMGEDLSGMGAPKAPLDGDLDGIRVTARGKAQQNLENPMHTWIPLRGEYLDEFLCLPSVEHCAQLLRSSWYPATPLEPQTSTTFTLMRLFHTINCQGKLPAFDLWKSLEIMTSNRTHSPPPDRYKVLLWTIHQWCHLKQCKWASRGHNPTGIEGTAQGGLALDCPACPLPSKNIPLLGEIKDAKRWLYRHFFATDANFRTRNAIVSTEEKDPSLSDRWAYFVRKGLYMEHIWKHVTEEEISTCSGFTAVFLVNLKNIQGLCTTRMHGERYQCNVDGVIVQALNDVELEVVISYNVICQWGIHFWKRMQEFPDNAQLKITEDALIMCIPKFHIWAHQLECHTRFSFNYLLDAARMHSETIEENWANSNRAAAQTKMLGPSAREDTLDNIFSFHNFKTIESFGCMFTNRIVEAIQEARVHRTDFESFNKGLMRFCGPAAVKMWLESVHAWEKDHSKPCPYEAKLQGKVTLQEVELQLSREEYDTVVRGGGVLAQSSLSTFIFSGIQIEEAQQNLALEVKARAAGTIYQQLNIQKQRKSLGWRIQQFCGLQQLFMLNLHQALMTAKLQYIDGPSSFISKAIKLFMPSELDGDTQRASICGPGIAEAEMRVREAEARDLLQWLRQGLRNRSASHLFTVKNVTGQNPTSCNQGILHNIQMNIYENKLRYPYARNVLNKEDIHAVNEKSLTEEELHDQEHLRDLGLLDSTLEGTAGGSWSIAQLGEGHRRLSWIWYQLGRDDDRPAIHEALHIEWCKACARMLCWEEEVELLNEEMRRVLAYKEWHHSWWMSQLGMRTRISEDLQEGLTAYAYEHAVQDWSCASELKKKWHPLRKLAIELLEGLPITEVYEYEVEEDDISDDVTEEE</sequence>